<dbReference type="GO" id="GO:0046513">
    <property type="term" value="P:ceramide biosynthetic process"/>
    <property type="evidence" value="ECO:0007669"/>
    <property type="project" value="TreeGrafter"/>
</dbReference>
<dbReference type="PANTHER" id="PTHR21290">
    <property type="entry name" value="SPHINGOMYELIN SYNTHETASE"/>
    <property type="match status" value="1"/>
</dbReference>
<dbReference type="InterPro" id="IPR025749">
    <property type="entry name" value="Sphingomyelin_synth-like_dom"/>
</dbReference>
<dbReference type="GO" id="GO:0005789">
    <property type="term" value="C:endoplasmic reticulum membrane"/>
    <property type="evidence" value="ECO:0007669"/>
    <property type="project" value="TreeGrafter"/>
</dbReference>
<feature type="transmembrane region" description="Helical" evidence="9">
    <location>
        <begin position="188"/>
        <end position="210"/>
    </location>
</feature>
<dbReference type="GO" id="GO:0005886">
    <property type="term" value="C:plasma membrane"/>
    <property type="evidence" value="ECO:0007669"/>
    <property type="project" value="TreeGrafter"/>
</dbReference>
<dbReference type="Pfam" id="PF14360">
    <property type="entry name" value="PAP2_C"/>
    <property type="match status" value="1"/>
</dbReference>
<dbReference type="GO" id="GO:0006686">
    <property type="term" value="P:sphingomyelin biosynthetic process"/>
    <property type="evidence" value="ECO:0007669"/>
    <property type="project" value="TreeGrafter"/>
</dbReference>
<evidence type="ECO:0000259" key="10">
    <source>
        <dbReference type="Pfam" id="PF14360"/>
    </source>
</evidence>
<dbReference type="EMBL" id="BDGG01000004">
    <property type="protein sequence ID" value="GAU97011.1"/>
    <property type="molecule type" value="Genomic_DNA"/>
</dbReference>
<keyword evidence="7" id="KW-0443">Lipid metabolism</keyword>
<accession>A0A1D1V5P3</accession>
<keyword evidence="8 9" id="KW-0472">Membrane</keyword>
<evidence type="ECO:0000256" key="4">
    <source>
        <dbReference type="ARBA" id="ARBA00022692"/>
    </source>
</evidence>
<comment type="caution">
    <text evidence="11">The sequence shown here is derived from an EMBL/GenBank/DDBJ whole genome shotgun (WGS) entry which is preliminary data.</text>
</comment>
<keyword evidence="12" id="KW-1185">Reference proteome</keyword>
<evidence type="ECO:0000256" key="7">
    <source>
        <dbReference type="ARBA" id="ARBA00023098"/>
    </source>
</evidence>
<dbReference type="STRING" id="947166.A0A1D1V5P3"/>
<proteinExistence type="inferred from homology"/>
<comment type="subcellular location">
    <subcellularLocation>
        <location evidence="1">Membrane</location>
        <topology evidence="1">Multi-pass membrane protein</topology>
    </subcellularLocation>
</comment>
<dbReference type="InterPro" id="IPR045221">
    <property type="entry name" value="Sphingomyelin_synth-like"/>
</dbReference>
<dbReference type="GO" id="GO:0047493">
    <property type="term" value="F:ceramide cholinephosphotransferase activity"/>
    <property type="evidence" value="ECO:0007669"/>
    <property type="project" value="TreeGrafter"/>
</dbReference>
<evidence type="ECO:0000313" key="11">
    <source>
        <dbReference type="EMBL" id="GAU97011.1"/>
    </source>
</evidence>
<dbReference type="GO" id="GO:0033188">
    <property type="term" value="F:sphingomyelin synthase activity"/>
    <property type="evidence" value="ECO:0007669"/>
    <property type="project" value="TreeGrafter"/>
</dbReference>
<evidence type="ECO:0000256" key="2">
    <source>
        <dbReference type="ARBA" id="ARBA00005441"/>
    </source>
</evidence>
<keyword evidence="3" id="KW-0808">Transferase</keyword>
<evidence type="ECO:0000256" key="8">
    <source>
        <dbReference type="ARBA" id="ARBA00023136"/>
    </source>
</evidence>
<feature type="transmembrane region" description="Helical" evidence="9">
    <location>
        <begin position="278"/>
        <end position="296"/>
    </location>
</feature>
<dbReference type="OrthoDB" id="422827at2759"/>
<sequence length="382" mass="43721">MSQDELRSESGDVVEIIPVNPAFSMSDPGEIRPLLHQNNLTSTIKTHTPPNTPLSGGRSSYLTIRQLEQCTILVEPENDDLSDSSEPPVHDLTPVDHGGTLRYPNERLKTLVAFLFMAVCMFCSTTALAIVHDRVPNTPPLPDVVFDLIPQWDLGLQISEYLIIVSLWTTLILLFFHRYRWIVFRRLFFIVGLLYLGRAVTMLVTAVPVANTDYYCSPKMNHTSPLIILERIAKLLSGLGLSVNGQHVYCGDYIYSGHTCVLLLSALMMDEYAPKKYFLLRILVFLMAATGIVMVSVSRGHYTVDIIVAYYITTRVFWMYHAMVCNAEMKNFGPNNYLSRIGWFRLMRYLEVNVAVGKLPKHYTWPLPFPKRWQDFRLEYDR</sequence>
<comment type="similarity">
    <text evidence="2">Belongs to the sphingomyelin synthase family.</text>
</comment>
<evidence type="ECO:0000256" key="1">
    <source>
        <dbReference type="ARBA" id="ARBA00004141"/>
    </source>
</evidence>
<evidence type="ECO:0000256" key="6">
    <source>
        <dbReference type="ARBA" id="ARBA00022989"/>
    </source>
</evidence>
<feature type="transmembrane region" description="Helical" evidence="9">
    <location>
        <begin position="111"/>
        <end position="131"/>
    </location>
</feature>
<protein>
    <recommendedName>
        <fullName evidence="10">Sphingomyelin synthase-like domain-containing protein</fullName>
    </recommendedName>
</protein>
<gene>
    <name evidence="11" type="primary">RvY_08375-1</name>
    <name evidence="11" type="synonym">RvY_08375.1</name>
    <name evidence="11" type="ORF">RvY_08375</name>
</gene>
<name>A0A1D1V5P3_RAMVA</name>
<evidence type="ECO:0000256" key="3">
    <source>
        <dbReference type="ARBA" id="ARBA00022679"/>
    </source>
</evidence>
<keyword evidence="4 9" id="KW-0812">Transmembrane</keyword>
<dbReference type="Proteomes" id="UP000186922">
    <property type="component" value="Unassembled WGS sequence"/>
</dbReference>
<organism evidence="11 12">
    <name type="scientific">Ramazzottius varieornatus</name>
    <name type="common">Water bear</name>
    <name type="synonym">Tardigrade</name>
    <dbReference type="NCBI Taxonomy" id="947166"/>
    <lineage>
        <taxon>Eukaryota</taxon>
        <taxon>Metazoa</taxon>
        <taxon>Ecdysozoa</taxon>
        <taxon>Tardigrada</taxon>
        <taxon>Eutardigrada</taxon>
        <taxon>Parachela</taxon>
        <taxon>Hypsibioidea</taxon>
        <taxon>Ramazzottiidae</taxon>
        <taxon>Ramazzottius</taxon>
    </lineage>
</organism>
<evidence type="ECO:0000313" key="12">
    <source>
        <dbReference type="Proteomes" id="UP000186922"/>
    </source>
</evidence>
<keyword evidence="6 9" id="KW-1133">Transmembrane helix</keyword>
<reference evidence="11 12" key="1">
    <citation type="journal article" date="2016" name="Nat. Commun.">
        <title>Extremotolerant tardigrade genome and improved radiotolerance of human cultured cells by tardigrade-unique protein.</title>
        <authorList>
            <person name="Hashimoto T."/>
            <person name="Horikawa D.D."/>
            <person name="Saito Y."/>
            <person name="Kuwahara H."/>
            <person name="Kozuka-Hata H."/>
            <person name="Shin-I T."/>
            <person name="Minakuchi Y."/>
            <person name="Ohishi K."/>
            <person name="Motoyama A."/>
            <person name="Aizu T."/>
            <person name="Enomoto A."/>
            <person name="Kondo K."/>
            <person name="Tanaka S."/>
            <person name="Hara Y."/>
            <person name="Koshikawa S."/>
            <person name="Sagara H."/>
            <person name="Miura T."/>
            <person name="Yokobori S."/>
            <person name="Miyagawa K."/>
            <person name="Suzuki Y."/>
            <person name="Kubo T."/>
            <person name="Oyama M."/>
            <person name="Kohara Y."/>
            <person name="Fujiyama A."/>
            <person name="Arakawa K."/>
            <person name="Katayama T."/>
            <person name="Toyoda A."/>
            <person name="Kunieda T."/>
        </authorList>
    </citation>
    <scope>NUCLEOTIDE SEQUENCE [LARGE SCALE GENOMIC DNA]</scope>
    <source>
        <strain evidence="11 12">YOKOZUNA-1</strain>
    </source>
</reference>
<feature type="domain" description="Sphingomyelin synthase-like" evidence="10">
    <location>
        <begin position="250"/>
        <end position="322"/>
    </location>
</feature>
<dbReference type="GO" id="GO:0000139">
    <property type="term" value="C:Golgi membrane"/>
    <property type="evidence" value="ECO:0007669"/>
    <property type="project" value="TreeGrafter"/>
</dbReference>
<feature type="transmembrane region" description="Helical" evidence="9">
    <location>
        <begin position="158"/>
        <end position="176"/>
    </location>
</feature>
<evidence type="ECO:0000256" key="9">
    <source>
        <dbReference type="SAM" id="Phobius"/>
    </source>
</evidence>
<feature type="transmembrane region" description="Helical" evidence="9">
    <location>
        <begin position="302"/>
        <end position="320"/>
    </location>
</feature>
<keyword evidence="5" id="KW-0746">Sphingolipid metabolism</keyword>
<dbReference type="AlphaFoldDB" id="A0A1D1V5P3"/>
<evidence type="ECO:0000256" key="5">
    <source>
        <dbReference type="ARBA" id="ARBA00022919"/>
    </source>
</evidence>
<dbReference type="PANTHER" id="PTHR21290:SF27">
    <property type="entry name" value="PHOSPHATIDYLCHOLINE:CERAMIDE CHOLINEPHOSPHOTRANSFERASE 1"/>
    <property type="match status" value="1"/>
</dbReference>